<dbReference type="InterPro" id="IPR003593">
    <property type="entry name" value="AAA+_ATPase"/>
</dbReference>
<feature type="domain" description="ABC transporter" evidence="5">
    <location>
        <begin position="31"/>
        <end position="262"/>
    </location>
</feature>
<evidence type="ECO:0000259" key="5">
    <source>
        <dbReference type="PROSITE" id="PS50893"/>
    </source>
</evidence>
<dbReference type="GO" id="GO:0016887">
    <property type="term" value="F:ATP hydrolysis activity"/>
    <property type="evidence" value="ECO:0007669"/>
    <property type="project" value="InterPro"/>
</dbReference>
<dbReference type="InterPro" id="IPR012340">
    <property type="entry name" value="NA-bd_OB-fold"/>
</dbReference>
<dbReference type="Pfam" id="PF08402">
    <property type="entry name" value="TOBE_2"/>
    <property type="match status" value="1"/>
</dbReference>
<keyword evidence="2" id="KW-0547">Nucleotide-binding</keyword>
<dbReference type="Pfam" id="PF00005">
    <property type="entry name" value="ABC_tran"/>
    <property type="match status" value="1"/>
</dbReference>
<dbReference type="InterPro" id="IPR047641">
    <property type="entry name" value="ABC_transpr_MalK/UgpC-like"/>
</dbReference>
<evidence type="ECO:0000256" key="2">
    <source>
        <dbReference type="ARBA" id="ARBA00022741"/>
    </source>
</evidence>
<dbReference type="AlphaFoldDB" id="A0A9D1HQD9"/>
<keyword evidence="1" id="KW-0813">Transport</keyword>
<comment type="caution">
    <text evidence="6">The sequence shown here is derived from an EMBL/GenBank/DDBJ whole genome shotgun (WGS) entry which is preliminary data.</text>
</comment>
<proteinExistence type="predicted"/>
<dbReference type="InterPro" id="IPR013611">
    <property type="entry name" value="Transp-assoc_OB_typ2"/>
</dbReference>
<dbReference type="PROSITE" id="PS00211">
    <property type="entry name" value="ABC_TRANSPORTER_1"/>
    <property type="match status" value="1"/>
</dbReference>
<dbReference type="CDD" id="cd03301">
    <property type="entry name" value="ABC_MalK_N"/>
    <property type="match status" value="1"/>
</dbReference>
<dbReference type="FunFam" id="3.40.50.300:FF:000042">
    <property type="entry name" value="Maltose/maltodextrin ABC transporter, ATP-binding protein"/>
    <property type="match status" value="1"/>
</dbReference>
<feature type="coiled-coil region" evidence="4">
    <location>
        <begin position="355"/>
        <end position="386"/>
    </location>
</feature>
<evidence type="ECO:0000256" key="3">
    <source>
        <dbReference type="ARBA" id="ARBA00022840"/>
    </source>
</evidence>
<dbReference type="SUPFAM" id="SSF50331">
    <property type="entry name" value="MOP-like"/>
    <property type="match status" value="1"/>
</dbReference>
<dbReference type="InterPro" id="IPR027417">
    <property type="entry name" value="P-loop_NTPase"/>
</dbReference>
<evidence type="ECO:0000313" key="6">
    <source>
        <dbReference type="EMBL" id="HIU20621.1"/>
    </source>
</evidence>
<evidence type="ECO:0000256" key="4">
    <source>
        <dbReference type="SAM" id="Coils"/>
    </source>
</evidence>
<accession>A0A9D1HQD9</accession>
<sequence>MSENLITKKEARHYLKENNNRLVDESLTSFVELQNVNKVYPNGVHAVYDFNLKVDKHDFVALVGPSGCGKSTTLRMIAGLEDISGGALYINKTYSNFLQSKDRNIAMVFQSYALYPQMTVYDNIAFGLKIRKLPKDEIRERVYKAAEILDLGELLDRKPKELSGGQMQRVALGRAIVRDTDIFLMDEPLSNLDAKLRVQMRSEIIRIHKEVGATTIYVTHDQTEAMTMANIIVVMNKGFIQQVGKAIDVYDHPNNLFVATFIGSPAMNILDAEYRDGSVVLSNGVVIKPSDDFAEKYRAFNEKMIADIQHNIDHVDEISDETMAKMRAAQIYRKEEKKTVEEKKKKSLPAYFAGLKNLFRKKADVLAEKEKAKRELIAELERIKEHYKSAADGGAVKVGIRPEHVYLADGAPAGNHSPEFEGRTTLVELLGSENIIHFDLFGADFQVKTSQMGITADEEKKVVIDVDKMHVFDVESGLAIR</sequence>
<gene>
    <name evidence="6" type="ORF">IAD51_00045</name>
</gene>
<dbReference type="PANTHER" id="PTHR43875">
    <property type="entry name" value="MALTODEXTRIN IMPORT ATP-BINDING PROTEIN MSMX"/>
    <property type="match status" value="1"/>
</dbReference>
<keyword evidence="3 6" id="KW-0067">ATP-binding</keyword>
<evidence type="ECO:0000256" key="1">
    <source>
        <dbReference type="ARBA" id="ARBA00022448"/>
    </source>
</evidence>
<dbReference type="InterPro" id="IPR015855">
    <property type="entry name" value="ABC_transpr_MalK-like"/>
</dbReference>
<dbReference type="Gene3D" id="2.40.50.140">
    <property type="entry name" value="Nucleic acid-binding proteins"/>
    <property type="match status" value="1"/>
</dbReference>
<dbReference type="Proteomes" id="UP000824088">
    <property type="component" value="Unassembled WGS sequence"/>
</dbReference>
<dbReference type="PANTHER" id="PTHR43875:SF1">
    <property type="entry name" value="OSMOPROTECTIVE COMPOUNDS UPTAKE ATP-BINDING PROTEIN GGTA"/>
    <property type="match status" value="1"/>
</dbReference>
<dbReference type="SMART" id="SM00382">
    <property type="entry name" value="AAA"/>
    <property type="match status" value="1"/>
</dbReference>
<dbReference type="SUPFAM" id="SSF52540">
    <property type="entry name" value="P-loop containing nucleoside triphosphate hydrolases"/>
    <property type="match status" value="1"/>
</dbReference>
<dbReference type="InterPro" id="IPR017871">
    <property type="entry name" value="ABC_transporter-like_CS"/>
</dbReference>
<dbReference type="InterPro" id="IPR008995">
    <property type="entry name" value="Mo/tungstate-bd_C_term_dom"/>
</dbReference>
<protein>
    <submittedName>
        <fullName evidence="6">ATP-binding cassette domain-containing protein</fullName>
    </submittedName>
</protein>
<organism evidence="6 7">
    <name type="scientific">Candidatus Limadaptatus stercorigallinarum</name>
    <dbReference type="NCBI Taxonomy" id="2840845"/>
    <lineage>
        <taxon>Bacteria</taxon>
        <taxon>Bacillati</taxon>
        <taxon>Bacillota</taxon>
        <taxon>Clostridia</taxon>
        <taxon>Eubacteriales</taxon>
        <taxon>Candidatus Limadaptatus</taxon>
    </lineage>
</organism>
<dbReference type="GO" id="GO:0008643">
    <property type="term" value="P:carbohydrate transport"/>
    <property type="evidence" value="ECO:0007669"/>
    <property type="project" value="InterPro"/>
</dbReference>
<dbReference type="GO" id="GO:0055052">
    <property type="term" value="C:ATP-binding cassette (ABC) transporter complex, substrate-binding subunit-containing"/>
    <property type="evidence" value="ECO:0007669"/>
    <property type="project" value="TreeGrafter"/>
</dbReference>
<dbReference type="Gene3D" id="2.40.50.100">
    <property type="match status" value="2"/>
</dbReference>
<keyword evidence="4" id="KW-0175">Coiled coil</keyword>
<dbReference type="EMBL" id="DVMN01000001">
    <property type="protein sequence ID" value="HIU20621.1"/>
    <property type="molecule type" value="Genomic_DNA"/>
</dbReference>
<dbReference type="PROSITE" id="PS50893">
    <property type="entry name" value="ABC_TRANSPORTER_2"/>
    <property type="match status" value="1"/>
</dbReference>
<dbReference type="GO" id="GO:0005524">
    <property type="term" value="F:ATP binding"/>
    <property type="evidence" value="ECO:0007669"/>
    <property type="project" value="UniProtKB-KW"/>
</dbReference>
<dbReference type="InterPro" id="IPR003439">
    <property type="entry name" value="ABC_transporter-like_ATP-bd"/>
</dbReference>
<reference evidence="6" key="1">
    <citation type="submission" date="2020-10" db="EMBL/GenBank/DDBJ databases">
        <authorList>
            <person name="Gilroy R."/>
        </authorList>
    </citation>
    <scope>NUCLEOTIDE SEQUENCE</scope>
    <source>
        <strain evidence="6">1063</strain>
    </source>
</reference>
<dbReference type="Gene3D" id="3.40.50.300">
    <property type="entry name" value="P-loop containing nucleotide triphosphate hydrolases"/>
    <property type="match status" value="1"/>
</dbReference>
<reference evidence="6" key="2">
    <citation type="journal article" date="2021" name="PeerJ">
        <title>Extensive microbial diversity within the chicken gut microbiome revealed by metagenomics and culture.</title>
        <authorList>
            <person name="Gilroy R."/>
            <person name="Ravi A."/>
            <person name="Getino M."/>
            <person name="Pursley I."/>
            <person name="Horton D.L."/>
            <person name="Alikhan N.F."/>
            <person name="Baker D."/>
            <person name="Gharbi K."/>
            <person name="Hall N."/>
            <person name="Watson M."/>
            <person name="Adriaenssens E.M."/>
            <person name="Foster-Nyarko E."/>
            <person name="Jarju S."/>
            <person name="Secka A."/>
            <person name="Antonio M."/>
            <person name="Oren A."/>
            <person name="Chaudhuri R.R."/>
            <person name="La Ragione R."/>
            <person name="Hildebrand F."/>
            <person name="Pallen M.J."/>
        </authorList>
    </citation>
    <scope>NUCLEOTIDE SEQUENCE</scope>
    <source>
        <strain evidence="6">1063</strain>
    </source>
</reference>
<name>A0A9D1HQD9_9FIRM</name>
<dbReference type="GO" id="GO:0140359">
    <property type="term" value="F:ABC-type transporter activity"/>
    <property type="evidence" value="ECO:0007669"/>
    <property type="project" value="InterPro"/>
</dbReference>
<evidence type="ECO:0000313" key="7">
    <source>
        <dbReference type="Proteomes" id="UP000824088"/>
    </source>
</evidence>